<dbReference type="PANTHER" id="PTHR19367:SF18">
    <property type="entry name" value="T CELL RECEPTOR ALPHA VARIABLE 16"/>
    <property type="match status" value="1"/>
</dbReference>
<dbReference type="Pfam" id="PF07686">
    <property type="entry name" value="V-set"/>
    <property type="match status" value="1"/>
</dbReference>
<dbReference type="InterPro" id="IPR036179">
    <property type="entry name" value="Ig-like_dom_sf"/>
</dbReference>
<feature type="chain" id="PRO_5035483135" description="Ig-like domain-containing protein" evidence="6">
    <location>
        <begin position="24"/>
        <end position="127"/>
    </location>
</feature>
<keyword evidence="4" id="KW-0393">Immunoglobulin domain</keyword>
<dbReference type="InterPro" id="IPR003599">
    <property type="entry name" value="Ig_sub"/>
</dbReference>
<name>A0A8K9WLQ1_ONCMY</name>
<keyword evidence="3" id="KW-0675">Receptor</keyword>
<evidence type="ECO:0000313" key="8">
    <source>
        <dbReference type="Ensembl" id="ENSOMYP00000109165.1"/>
    </source>
</evidence>
<reference evidence="8" key="3">
    <citation type="submission" date="2025-09" db="UniProtKB">
        <authorList>
            <consortium name="Ensembl"/>
        </authorList>
    </citation>
    <scope>IDENTIFICATION</scope>
</reference>
<dbReference type="InterPro" id="IPR013106">
    <property type="entry name" value="Ig_V-set"/>
</dbReference>
<evidence type="ECO:0000256" key="5">
    <source>
        <dbReference type="ARBA" id="ARBA00043266"/>
    </source>
</evidence>
<dbReference type="InterPro" id="IPR051287">
    <property type="entry name" value="TCR_variable_region"/>
</dbReference>
<evidence type="ECO:0000313" key="9">
    <source>
        <dbReference type="Proteomes" id="UP000694395"/>
    </source>
</evidence>
<dbReference type="Ensembl" id="ENSOMYT00000160672.1">
    <property type="protein sequence ID" value="ENSOMYP00000109165.1"/>
    <property type="gene ID" value="ENSOMYG00000061051.1"/>
</dbReference>
<organism evidence="8 9">
    <name type="scientific">Oncorhynchus mykiss</name>
    <name type="common">Rainbow trout</name>
    <name type="synonym">Salmo gairdneri</name>
    <dbReference type="NCBI Taxonomy" id="8022"/>
    <lineage>
        <taxon>Eukaryota</taxon>
        <taxon>Metazoa</taxon>
        <taxon>Chordata</taxon>
        <taxon>Craniata</taxon>
        <taxon>Vertebrata</taxon>
        <taxon>Euteleostomi</taxon>
        <taxon>Actinopterygii</taxon>
        <taxon>Neopterygii</taxon>
        <taxon>Teleostei</taxon>
        <taxon>Protacanthopterygii</taxon>
        <taxon>Salmoniformes</taxon>
        <taxon>Salmonidae</taxon>
        <taxon>Salmoninae</taxon>
        <taxon>Oncorhynchus</taxon>
    </lineage>
</organism>
<evidence type="ECO:0000256" key="1">
    <source>
        <dbReference type="ARBA" id="ARBA00022729"/>
    </source>
</evidence>
<evidence type="ECO:0000256" key="4">
    <source>
        <dbReference type="ARBA" id="ARBA00023319"/>
    </source>
</evidence>
<keyword evidence="2" id="KW-1064">Adaptive immunity</keyword>
<dbReference type="Proteomes" id="UP000694395">
    <property type="component" value="Chromosome 8"/>
</dbReference>
<keyword evidence="5" id="KW-0391">Immunity</keyword>
<keyword evidence="1 6" id="KW-0732">Signal</keyword>
<dbReference type="AlphaFoldDB" id="A0A8K9WLQ1"/>
<evidence type="ECO:0000256" key="6">
    <source>
        <dbReference type="SAM" id="SignalP"/>
    </source>
</evidence>
<dbReference type="PROSITE" id="PS50835">
    <property type="entry name" value="IG_LIKE"/>
    <property type="match status" value="1"/>
</dbReference>
<dbReference type="InterPro" id="IPR013783">
    <property type="entry name" value="Ig-like_fold"/>
</dbReference>
<protein>
    <recommendedName>
        <fullName evidence="7">Ig-like domain-containing protein</fullName>
    </recommendedName>
</protein>
<evidence type="ECO:0000256" key="2">
    <source>
        <dbReference type="ARBA" id="ARBA00023130"/>
    </source>
</evidence>
<reference evidence="8" key="2">
    <citation type="submission" date="2025-08" db="UniProtKB">
        <authorList>
            <consortium name="Ensembl"/>
        </authorList>
    </citation>
    <scope>IDENTIFICATION</scope>
</reference>
<dbReference type="SMART" id="SM00406">
    <property type="entry name" value="IGv"/>
    <property type="match status" value="1"/>
</dbReference>
<dbReference type="Gene3D" id="2.60.40.10">
    <property type="entry name" value="Immunoglobulins"/>
    <property type="match status" value="1"/>
</dbReference>
<sequence>VGTKAQYAFQYTLFFLLLPECTADHVQQQPGGVIATEGGLVTLSCQYNTSANNAYLYWFKQEENDFPKYMLSRYSFGSGDNATGFKERFDARLDADSKSVPLTIQRVQLSDSAVYYCALQPTVRGNL</sequence>
<dbReference type="PANTHER" id="PTHR19367">
    <property type="entry name" value="T-CELL RECEPTOR ALPHA CHAIN V REGION"/>
    <property type="match status" value="1"/>
</dbReference>
<keyword evidence="5" id="KW-1279">T cell receptor</keyword>
<accession>A0A8K9WLQ1</accession>
<dbReference type="SUPFAM" id="SSF48726">
    <property type="entry name" value="Immunoglobulin"/>
    <property type="match status" value="1"/>
</dbReference>
<proteinExistence type="predicted"/>
<dbReference type="GeneTree" id="ENSGT01030000234557"/>
<dbReference type="SMART" id="SM00409">
    <property type="entry name" value="IG"/>
    <property type="match status" value="1"/>
</dbReference>
<evidence type="ECO:0000256" key="3">
    <source>
        <dbReference type="ARBA" id="ARBA00023170"/>
    </source>
</evidence>
<feature type="signal peptide" evidence="6">
    <location>
        <begin position="1"/>
        <end position="23"/>
    </location>
</feature>
<dbReference type="GO" id="GO:0042101">
    <property type="term" value="C:T cell receptor complex"/>
    <property type="evidence" value="ECO:0007669"/>
    <property type="project" value="UniProtKB-KW"/>
</dbReference>
<keyword evidence="9" id="KW-1185">Reference proteome</keyword>
<feature type="domain" description="Ig-like" evidence="7">
    <location>
        <begin position="19"/>
        <end position="127"/>
    </location>
</feature>
<evidence type="ECO:0000259" key="7">
    <source>
        <dbReference type="PROSITE" id="PS50835"/>
    </source>
</evidence>
<dbReference type="InterPro" id="IPR007110">
    <property type="entry name" value="Ig-like_dom"/>
</dbReference>
<dbReference type="GO" id="GO:0002250">
    <property type="term" value="P:adaptive immune response"/>
    <property type="evidence" value="ECO:0007669"/>
    <property type="project" value="UniProtKB-KW"/>
</dbReference>
<reference evidence="8" key="1">
    <citation type="submission" date="2020-07" db="EMBL/GenBank/DDBJ databases">
        <title>A long reads based de novo assembly of the rainbow trout Arlee double haploid line genome.</title>
        <authorList>
            <person name="Gao G."/>
            <person name="Palti Y."/>
        </authorList>
    </citation>
    <scope>NUCLEOTIDE SEQUENCE [LARGE SCALE GENOMIC DNA]</scope>
</reference>